<proteinExistence type="predicted"/>
<organism evidence="1">
    <name type="scientific">Brugia timori</name>
    <dbReference type="NCBI Taxonomy" id="42155"/>
    <lineage>
        <taxon>Eukaryota</taxon>
        <taxon>Metazoa</taxon>
        <taxon>Ecdysozoa</taxon>
        <taxon>Nematoda</taxon>
        <taxon>Chromadorea</taxon>
        <taxon>Rhabditida</taxon>
        <taxon>Spirurina</taxon>
        <taxon>Spiruromorpha</taxon>
        <taxon>Filarioidea</taxon>
        <taxon>Onchocercidae</taxon>
        <taxon>Brugia</taxon>
    </lineage>
</organism>
<evidence type="ECO:0000313" key="1">
    <source>
        <dbReference type="WBParaSite" id="BTMF_0001152101-mRNA-1"/>
    </source>
</evidence>
<protein>
    <submittedName>
        <fullName evidence="1">PIK helical domain-containing protein</fullName>
    </submittedName>
</protein>
<dbReference type="AlphaFoldDB" id="A0A0R3QUW9"/>
<name>A0A0R3QUW9_9BILA</name>
<sequence>LDQHLDRADNILVAYFLILPQYAEQSYHRSLVDLYQLQQQAKNLVSLCHHNWHIGIVQH</sequence>
<reference evidence="1" key="1">
    <citation type="submission" date="2017-02" db="UniProtKB">
        <authorList>
            <consortium name="WormBaseParasite"/>
        </authorList>
    </citation>
    <scope>IDENTIFICATION</scope>
</reference>
<accession>A0A0R3QUW9</accession>
<dbReference type="WBParaSite" id="BTMF_0001152101-mRNA-1">
    <property type="protein sequence ID" value="BTMF_0001152101-mRNA-1"/>
    <property type="gene ID" value="BTMF_0001152101"/>
</dbReference>